<dbReference type="Proteomes" id="UP001457282">
    <property type="component" value="Unassembled WGS sequence"/>
</dbReference>
<evidence type="ECO:0008006" key="5">
    <source>
        <dbReference type="Google" id="ProtNLM"/>
    </source>
</evidence>
<dbReference type="EMBL" id="JBEDUW010000006">
    <property type="protein sequence ID" value="KAK9923990.1"/>
    <property type="molecule type" value="Genomic_DNA"/>
</dbReference>
<dbReference type="AlphaFoldDB" id="A0AAW1WGD1"/>
<feature type="chain" id="PRO_5043329491" description="Transmembrane protein" evidence="2">
    <location>
        <begin position="25"/>
        <end position="166"/>
    </location>
</feature>
<feature type="region of interest" description="Disordered" evidence="1">
    <location>
        <begin position="146"/>
        <end position="166"/>
    </location>
</feature>
<evidence type="ECO:0000256" key="1">
    <source>
        <dbReference type="SAM" id="MobiDB-lite"/>
    </source>
</evidence>
<keyword evidence="4" id="KW-1185">Reference proteome</keyword>
<keyword evidence="2" id="KW-0732">Signal</keyword>
<gene>
    <name evidence="3" type="ORF">M0R45_032381</name>
</gene>
<sequence>MELKHTRISSTILILLCIVINTFAFTVRNGEEQDREEVPIVKPSLWEVFKNGFSLYTTSSPLKVTSCWEKVKMFMQPLHVYFFPPNLDFRVNSGDEARVVDDPSGGGAGEKVKKAVSKSFGKSKATVEDTAKSAAEVVGETLQKTKEKVKRRFSDREGQQPHQPEL</sequence>
<feature type="signal peptide" evidence="2">
    <location>
        <begin position="1"/>
        <end position="24"/>
    </location>
</feature>
<evidence type="ECO:0000256" key="2">
    <source>
        <dbReference type="SAM" id="SignalP"/>
    </source>
</evidence>
<name>A0AAW1WGD1_RUBAR</name>
<feature type="compositionally biased region" description="Basic and acidic residues" evidence="1">
    <location>
        <begin position="152"/>
        <end position="166"/>
    </location>
</feature>
<organism evidence="3 4">
    <name type="scientific">Rubus argutus</name>
    <name type="common">Southern blackberry</name>
    <dbReference type="NCBI Taxonomy" id="59490"/>
    <lineage>
        <taxon>Eukaryota</taxon>
        <taxon>Viridiplantae</taxon>
        <taxon>Streptophyta</taxon>
        <taxon>Embryophyta</taxon>
        <taxon>Tracheophyta</taxon>
        <taxon>Spermatophyta</taxon>
        <taxon>Magnoliopsida</taxon>
        <taxon>eudicotyledons</taxon>
        <taxon>Gunneridae</taxon>
        <taxon>Pentapetalae</taxon>
        <taxon>rosids</taxon>
        <taxon>fabids</taxon>
        <taxon>Rosales</taxon>
        <taxon>Rosaceae</taxon>
        <taxon>Rosoideae</taxon>
        <taxon>Rosoideae incertae sedis</taxon>
        <taxon>Rubus</taxon>
    </lineage>
</organism>
<evidence type="ECO:0000313" key="4">
    <source>
        <dbReference type="Proteomes" id="UP001457282"/>
    </source>
</evidence>
<proteinExistence type="predicted"/>
<dbReference type="PANTHER" id="PTHR35463:SF11">
    <property type="entry name" value="TRANSMEMBRANE PROTEIN"/>
    <property type="match status" value="1"/>
</dbReference>
<evidence type="ECO:0000313" key="3">
    <source>
        <dbReference type="EMBL" id="KAK9923990.1"/>
    </source>
</evidence>
<comment type="caution">
    <text evidence="3">The sequence shown here is derived from an EMBL/GenBank/DDBJ whole genome shotgun (WGS) entry which is preliminary data.</text>
</comment>
<dbReference type="PANTHER" id="PTHR35463">
    <property type="entry name" value="TRANSMEMBRANE PROTEIN"/>
    <property type="match status" value="1"/>
</dbReference>
<protein>
    <recommendedName>
        <fullName evidence="5">Transmembrane protein</fullName>
    </recommendedName>
</protein>
<reference evidence="3 4" key="1">
    <citation type="journal article" date="2023" name="G3 (Bethesda)">
        <title>A chromosome-length genome assembly and annotation of blackberry (Rubus argutus, cv. 'Hillquist').</title>
        <authorList>
            <person name="Bruna T."/>
            <person name="Aryal R."/>
            <person name="Dudchenko O."/>
            <person name="Sargent D.J."/>
            <person name="Mead D."/>
            <person name="Buti M."/>
            <person name="Cavallini A."/>
            <person name="Hytonen T."/>
            <person name="Andres J."/>
            <person name="Pham M."/>
            <person name="Weisz D."/>
            <person name="Mascagni F."/>
            <person name="Usai G."/>
            <person name="Natali L."/>
            <person name="Bassil N."/>
            <person name="Fernandez G.E."/>
            <person name="Lomsadze A."/>
            <person name="Armour M."/>
            <person name="Olukolu B."/>
            <person name="Poorten T."/>
            <person name="Britton C."/>
            <person name="Davik J."/>
            <person name="Ashrafi H."/>
            <person name="Aiden E.L."/>
            <person name="Borodovsky M."/>
            <person name="Worthington M."/>
        </authorList>
    </citation>
    <scope>NUCLEOTIDE SEQUENCE [LARGE SCALE GENOMIC DNA]</scope>
    <source>
        <strain evidence="3">PI 553951</strain>
    </source>
</reference>
<accession>A0AAW1WGD1</accession>